<dbReference type="InterPro" id="IPR002740">
    <property type="entry name" value="EVE_domain"/>
</dbReference>
<dbReference type="Gene3D" id="3.10.590.10">
    <property type="entry name" value="ph1033 like domains"/>
    <property type="match status" value="1"/>
</dbReference>
<dbReference type="PANTHER" id="PTHR39661">
    <property type="entry name" value="UPF0310 PROTEIN MJECL36"/>
    <property type="match status" value="1"/>
</dbReference>
<feature type="domain" description="EVE" evidence="1">
    <location>
        <begin position="2"/>
        <end position="144"/>
    </location>
</feature>
<dbReference type="Pfam" id="PF01878">
    <property type="entry name" value="EVE"/>
    <property type="match status" value="1"/>
</dbReference>
<proteinExistence type="predicted"/>
<organism evidence="2 3">
    <name type="scientific">Methanococcus maripaludis</name>
    <name type="common">Methanococcus deltae</name>
    <dbReference type="NCBI Taxonomy" id="39152"/>
    <lineage>
        <taxon>Archaea</taxon>
        <taxon>Methanobacteriati</taxon>
        <taxon>Methanobacteriota</taxon>
        <taxon>Methanomada group</taxon>
        <taxon>Methanococci</taxon>
        <taxon>Methanococcales</taxon>
        <taxon>Methanococcaceae</taxon>
        <taxon>Methanococcus</taxon>
    </lineage>
</organism>
<dbReference type="Proteomes" id="UP000584706">
    <property type="component" value="Unassembled WGS sequence"/>
</dbReference>
<dbReference type="InterPro" id="IPR015947">
    <property type="entry name" value="PUA-like_sf"/>
</dbReference>
<sequence>MNYFLCITTEENAKIIMDKKIWGVSKNYKNSISKVNLGDYLIIYEMGKPGNKVVEPKPQYIKAIYEAVSEVKEDNKKIFEAHPNNPSEVYPLRIKLKEVKIFENPILFKELVPDMEFIKNKKQWSGSLRRAMAQIGEADYKKIIGN</sequence>
<dbReference type="CDD" id="cd21132">
    <property type="entry name" value="EVE-like"/>
    <property type="match status" value="1"/>
</dbReference>
<dbReference type="EMBL" id="JACHIQ010000002">
    <property type="protein sequence ID" value="MBB6067529.1"/>
    <property type="molecule type" value="Genomic_DNA"/>
</dbReference>
<protein>
    <submittedName>
        <fullName evidence="2">Putative RNA-binding protein</fullName>
    </submittedName>
</protein>
<dbReference type="PANTHER" id="PTHR39661:SF1">
    <property type="entry name" value="UPF0310 PROTEIN MJECL36"/>
    <property type="match status" value="1"/>
</dbReference>
<gene>
    <name evidence="2" type="ORF">HNP97_001039</name>
</gene>
<accession>A0A7J9RZR1</accession>
<dbReference type="AlphaFoldDB" id="A0A7J9RZR1"/>
<comment type="caution">
    <text evidence="2">The sequence shown here is derived from an EMBL/GenBank/DDBJ whole genome shotgun (WGS) entry which is preliminary data.</text>
</comment>
<reference evidence="2 3" key="1">
    <citation type="submission" date="2020-08" db="EMBL/GenBank/DDBJ databases">
        <title>Genomic Encyclopedia of Type Strains, Phase IV (KMG-V): Genome sequencing to study the core and pangenomes of soil and plant-associated prokaryotes.</title>
        <authorList>
            <person name="Whitman W."/>
        </authorList>
    </citation>
    <scope>NUCLEOTIDE SEQUENCE [LARGE SCALE GENOMIC DNA]</scope>
    <source>
        <strain evidence="2 3">DSM 7078</strain>
    </source>
</reference>
<name>A0A7J9RZR1_METMI</name>
<dbReference type="SUPFAM" id="SSF88697">
    <property type="entry name" value="PUA domain-like"/>
    <property type="match status" value="1"/>
</dbReference>
<evidence type="ECO:0000259" key="1">
    <source>
        <dbReference type="Pfam" id="PF01878"/>
    </source>
</evidence>
<evidence type="ECO:0000313" key="3">
    <source>
        <dbReference type="Proteomes" id="UP000584706"/>
    </source>
</evidence>
<dbReference type="NCBIfam" id="NF002008">
    <property type="entry name" value="PRK00809.1"/>
    <property type="match status" value="1"/>
</dbReference>
<dbReference type="RefSeq" id="WP_183546549.1">
    <property type="nucleotide sequence ID" value="NZ_JACHIQ010000002.1"/>
</dbReference>
<evidence type="ECO:0000313" key="2">
    <source>
        <dbReference type="EMBL" id="MBB6067529.1"/>
    </source>
</evidence>